<protein>
    <submittedName>
        <fullName evidence="1">Uncharacterized protein</fullName>
    </submittedName>
</protein>
<accession>A0A087TQ21</accession>
<reference evidence="1 2" key="1">
    <citation type="submission" date="2013-11" db="EMBL/GenBank/DDBJ databases">
        <title>Genome sequencing of Stegodyphus mimosarum.</title>
        <authorList>
            <person name="Bechsgaard J."/>
        </authorList>
    </citation>
    <scope>NUCLEOTIDE SEQUENCE [LARGE SCALE GENOMIC DNA]</scope>
</reference>
<organism evidence="1 2">
    <name type="scientific">Stegodyphus mimosarum</name>
    <name type="common">African social velvet spider</name>
    <dbReference type="NCBI Taxonomy" id="407821"/>
    <lineage>
        <taxon>Eukaryota</taxon>
        <taxon>Metazoa</taxon>
        <taxon>Ecdysozoa</taxon>
        <taxon>Arthropoda</taxon>
        <taxon>Chelicerata</taxon>
        <taxon>Arachnida</taxon>
        <taxon>Araneae</taxon>
        <taxon>Araneomorphae</taxon>
        <taxon>Entelegynae</taxon>
        <taxon>Eresoidea</taxon>
        <taxon>Eresidae</taxon>
        <taxon>Stegodyphus</taxon>
    </lineage>
</organism>
<dbReference type="OMA" id="VNGWIAT"/>
<keyword evidence="2" id="KW-1185">Reference proteome</keyword>
<dbReference type="Proteomes" id="UP000054359">
    <property type="component" value="Unassembled WGS sequence"/>
</dbReference>
<gene>
    <name evidence="1" type="ORF">X975_18232</name>
</gene>
<evidence type="ECO:0000313" key="2">
    <source>
        <dbReference type="Proteomes" id="UP000054359"/>
    </source>
</evidence>
<dbReference type="PANTHER" id="PTHR33361:SF2">
    <property type="entry name" value="DUF885 DOMAIN-CONTAINING PROTEIN"/>
    <property type="match status" value="1"/>
</dbReference>
<dbReference type="PANTHER" id="PTHR33361">
    <property type="entry name" value="GLR0591 PROTEIN"/>
    <property type="match status" value="1"/>
</dbReference>
<name>A0A087TQ21_STEMI</name>
<sequence>MVTNGEASSIFKDFWAWRLKDSPEFATLIGVHLHDGYLQEYSLDSFAKRKKQCKKFLEEAIQYASHVKEDNELKENLQLFIDELSSYIKGLDAKGYVFPINYLEGVQLEFVRLIELMQFENERDYRNLYARYGGLAGQFLDMIQVMQEGMRTGMTYHPVSMEGVIDQMKRLQEDAPENSIFYKPLLSMPDTISEQRKDELRKEALPLIQHGVQGMFGELQFFLE</sequence>
<dbReference type="AlphaFoldDB" id="A0A087TQ21"/>
<dbReference type="Pfam" id="PF05960">
    <property type="entry name" value="DUF885"/>
    <property type="match status" value="1"/>
</dbReference>
<dbReference type="OrthoDB" id="5959877at2759"/>
<dbReference type="InterPro" id="IPR010281">
    <property type="entry name" value="DUF885"/>
</dbReference>
<evidence type="ECO:0000313" key="1">
    <source>
        <dbReference type="EMBL" id="KFM67210.1"/>
    </source>
</evidence>
<dbReference type="EMBL" id="KK116255">
    <property type="protein sequence ID" value="KFM67210.1"/>
    <property type="molecule type" value="Genomic_DNA"/>
</dbReference>
<feature type="non-terminal residue" evidence="1">
    <location>
        <position position="224"/>
    </location>
</feature>
<dbReference type="STRING" id="407821.A0A087TQ21"/>
<proteinExistence type="predicted"/>